<dbReference type="PANTHER" id="PTHR45947:SF3">
    <property type="entry name" value="SULFOQUINOVOSYL TRANSFERASE SQD2"/>
    <property type="match status" value="1"/>
</dbReference>
<feature type="domain" description="Glycosyltransferase subfamily 4-like N-terminal" evidence="2">
    <location>
        <begin position="15"/>
        <end position="179"/>
    </location>
</feature>
<sequence>MKRILYLHAGAEMYGADKVLLELIKGLDPKEFEAHVLLPNDGVLVEALRQVGAQVSVLDYPILRRKYFNPKGIFEYLKSYRHYSQKIAQYVRENGIVLVHNNTTAVLEGIYLKRKVKFPLIWHVHEIIVKPKAVSDFINFLMGRHADKIITVSQAVASHVKHSPFIKEGQVQVIYNGVDNAVYHPMQASTVREQFGIAEEALVIGMVGRVNAWKGQGDFLEAVTPILEQNPNAIAFLAGSAFAGEEWRVEELESKIAKSSVTSQIKRIDYYEHTTELYNMFDIFVLPSTNPDPLPTVVLEAMACGKPVVGYRHGGVCEMVDEGTNGLLATPNQPAELSKVIQELVKDPEKRNQFGQASVERQRELFSLESYIKNFSELYKSYKNDKRNN</sequence>
<dbReference type="Pfam" id="PF13439">
    <property type="entry name" value="Glyco_transf_4"/>
    <property type="match status" value="1"/>
</dbReference>
<dbReference type="GO" id="GO:0016757">
    <property type="term" value="F:glycosyltransferase activity"/>
    <property type="evidence" value="ECO:0007669"/>
    <property type="project" value="UniProtKB-KW"/>
</dbReference>
<dbReference type="SUPFAM" id="SSF53756">
    <property type="entry name" value="UDP-Glycosyltransferase/glycogen phosphorylase"/>
    <property type="match status" value="1"/>
</dbReference>
<keyword evidence="3" id="KW-0808">Transferase</keyword>
<dbReference type="InterPro" id="IPR050194">
    <property type="entry name" value="Glycosyltransferase_grp1"/>
</dbReference>
<evidence type="ECO:0000259" key="1">
    <source>
        <dbReference type="Pfam" id="PF00534"/>
    </source>
</evidence>
<dbReference type="RefSeq" id="WP_125841008.1">
    <property type="nucleotide sequence ID" value="NZ_RJNY01000011.1"/>
</dbReference>
<evidence type="ECO:0000313" key="3">
    <source>
        <dbReference type="EMBL" id="RSI97036.1"/>
    </source>
</evidence>
<dbReference type="AlphaFoldDB" id="A0A3R9K8W9"/>
<gene>
    <name evidence="3" type="primary">cotSA</name>
    <name evidence="3" type="ORF">D8847_06210</name>
</gene>
<organism evidence="3 4">
    <name type="scientific">Streptococcus mitis</name>
    <dbReference type="NCBI Taxonomy" id="28037"/>
    <lineage>
        <taxon>Bacteria</taxon>
        <taxon>Bacillati</taxon>
        <taxon>Bacillota</taxon>
        <taxon>Bacilli</taxon>
        <taxon>Lactobacillales</taxon>
        <taxon>Streptococcaceae</taxon>
        <taxon>Streptococcus</taxon>
        <taxon>Streptococcus mitis group</taxon>
    </lineage>
</organism>
<dbReference type="Pfam" id="PF00534">
    <property type="entry name" value="Glycos_transf_1"/>
    <property type="match status" value="1"/>
</dbReference>
<reference evidence="3 4" key="1">
    <citation type="submission" date="2018-11" db="EMBL/GenBank/DDBJ databases">
        <title>Species Designations Belie Phenotypic and Genotypic Heterogeneity in Oral Streptococci.</title>
        <authorList>
            <person name="Velsko I."/>
        </authorList>
    </citation>
    <scope>NUCLEOTIDE SEQUENCE [LARGE SCALE GENOMIC DNA]</scope>
    <source>
        <strain evidence="3 4">BCC60</strain>
    </source>
</reference>
<dbReference type="EC" id="2.4.-.-" evidence="3"/>
<name>A0A3R9K8W9_STRMT</name>
<keyword evidence="3" id="KW-0328">Glycosyltransferase</keyword>
<comment type="caution">
    <text evidence="3">The sequence shown here is derived from an EMBL/GenBank/DDBJ whole genome shotgun (WGS) entry which is preliminary data.</text>
</comment>
<dbReference type="Gene3D" id="3.40.50.2000">
    <property type="entry name" value="Glycogen Phosphorylase B"/>
    <property type="match status" value="2"/>
</dbReference>
<dbReference type="InterPro" id="IPR001296">
    <property type="entry name" value="Glyco_trans_1"/>
</dbReference>
<evidence type="ECO:0000259" key="2">
    <source>
        <dbReference type="Pfam" id="PF13439"/>
    </source>
</evidence>
<dbReference type="EMBL" id="RJNY01000011">
    <property type="protein sequence ID" value="RSI97036.1"/>
    <property type="molecule type" value="Genomic_DNA"/>
</dbReference>
<feature type="domain" description="Glycosyl transferase family 1" evidence="1">
    <location>
        <begin position="191"/>
        <end position="358"/>
    </location>
</feature>
<accession>A0A3R9K8W9</accession>
<keyword evidence="3" id="KW-0167">Capsid protein</keyword>
<proteinExistence type="predicted"/>
<dbReference type="PANTHER" id="PTHR45947">
    <property type="entry name" value="SULFOQUINOVOSYL TRANSFERASE SQD2"/>
    <property type="match status" value="1"/>
</dbReference>
<dbReference type="CDD" id="cd03801">
    <property type="entry name" value="GT4_PimA-like"/>
    <property type="match status" value="1"/>
</dbReference>
<protein>
    <submittedName>
        <fullName evidence="3">Spore coat protein SA</fullName>
        <ecNumber evidence="3">2.4.-.-</ecNumber>
    </submittedName>
</protein>
<dbReference type="InterPro" id="IPR028098">
    <property type="entry name" value="Glyco_trans_4-like_N"/>
</dbReference>
<evidence type="ECO:0000313" key="4">
    <source>
        <dbReference type="Proteomes" id="UP000281657"/>
    </source>
</evidence>
<dbReference type="Proteomes" id="UP000281657">
    <property type="component" value="Unassembled WGS sequence"/>
</dbReference>
<keyword evidence="3" id="KW-0946">Virion</keyword>